<feature type="compositionally biased region" description="Basic and acidic residues" evidence="1">
    <location>
        <begin position="274"/>
        <end position="303"/>
    </location>
</feature>
<feature type="compositionally biased region" description="Pro residues" evidence="1">
    <location>
        <begin position="178"/>
        <end position="187"/>
    </location>
</feature>
<feature type="region of interest" description="Disordered" evidence="1">
    <location>
        <begin position="257"/>
        <end position="303"/>
    </location>
</feature>
<evidence type="ECO:0000313" key="3">
    <source>
        <dbReference type="Proteomes" id="UP001432322"/>
    </source>
</evidence>
<protein>
    <submittedName>
        <fullName evidence="2">Uncharacterized protein</fullName>
    </submittedName>
</protein>
<evidence type="ECO:0000313" key="2">
    <source>
        <dbReference type="EMBL" id="GMT36738.1"/>
    </source>
</evidence>
<reference evidence="2" key="1">
    <citation type="submission" date="2023-10" db="EMBL/GenBank/DDBJ databases">
        <title>Genome assembly of Pristionchus species.</title>
        <authorList>
            <person name="Yoshida K."/>
            <person name="Sommer R.J."/>
        </authorList>
    </citation>
    <scope>NUCLEOTIDE SEQUENCE</scope>
    <source>
        <strain evidence="2">RS5133</strain>
    </source>
</reference>
<feature type="region of interest" description="Disordered" evidence="1">
    <location>
        <begin position="140"/>
        <end position="198"/>
    </location>
</feature>
<dbReference type="AlphaFoldDB" id="A0AAV5WZG0"/>
<organism evidence="2 3">
    <name type="scientific">Pristionchus fissidentatus</name>
    <dbReference type="NCBI Taxonomy" id="1538716"/>
    <lineage>
        <taxon>Eukaryota</taxon>
        <taxon>Metazoa</taxon>
        <taxon>Ecdysozoa</taxon>
        <taxon>Nematoda</taxon>
        <taxon>Chromadorea</taxon>
        <taxon>Rhabditida</taxon>
        <taxon>Rhabditina</taxon>
        <taxon>Diplogasteromorpha</taxon>
        <taxon>Diplogasteroidea</taxon>
        <taxon>Neodiplogasteridae</taxon>
        <taxon>Pristionchus</taxon>
    </lineage>
</organism>
<feature type="non-terminal residue" evidence="2">
    <location>
        <position position="321"/>
    </location>
</feature>
<proteinExistence type="predicted"/>
<dbReference type="Proteomes" id="UP001432322">
    <property type="component" value="Unassembled WGS sequence"/>
</dbReference>
<keyword evidence="3" id="KW-1185">Reference proteome</keyword>
<comment type="caution">
    <text evidence="2">The sequence shown here is derived from an EMBL/GenBank/DDBJ whole genome shotgun (WGS) entry which is preliminary data.</text>
</comment>
<accession>A0AAV5WZG0</accession>
<evidence type="ECO:0000256" key="1">
    <source>
        <dbReference type="SAM" id="MobiDB-lite"/>
    </source>
</evidence>
<sequence>APATDANVFAALNLIFDKSGHKPSKNMTEVLKSDSMRANHPIRIKDRDGETHYITPRGRRKQDMKTIIYDPEEITFEGPPVPGVTYIAKSHKKETYRYQQKIHRKKRQMIYEKLGETVPKGRPKVGEAELLKSKMAELEKKQSGEVEIATGSEEATVYTGGEESSSASEIDDADVTLPPTPTTPVSPPIEEHQPAEQPHFTVPHAEVKRSSSDMSDAFMDVRHFYETAAGRPMTPVKSPVMVDDGEGYVDEVERLENETAEQSGFLLSPHRPSKRYEEERRQGDEEEERRKIAEHTKMVPKKKEDWRITHPWRVDKKGRVV</sequence>
<feature type="non-terminal residue" evidence="2">
    <location>
        <position position="1"/>
    </location>
</feature>
<dbReference type="EMBL" id="BTSY01000007">
    <property type="protein sequence ID" value="GMT36738.1"/>
    <property type="molecule type" value="Genomic_DNA"/>
</dbReference>
<gene>
    <name evidence="2" type="ORF">PFISCL1PPCAC_28035</name>
</gene>
<name>A0AAV5WZG0_9BILA</name>